<reference evidence="2" key="1">
    <citation type="journal article" date="2019" name="Int. J. Syst. Evol. Microbiol.">
        <title>The Global Catalogue of Microorganisms (GCM) 10K type strain sequencing project: providing services to taxonomists for standard genome sequencing and annotation.</title>
        <authorList>
            <consortium name="The Broad Institute Genomics Platform"/>
            <consortium name="The Broad Institute Genome Sequencing Center for Infectious Disease"/>
            <person name="Wu L."/>
            <person name="Ma J."/>
        </authorList>
    </citation>
    <scope>NUCLEOTIDE SEQUENCE [LARGE SCALE GENOMIC DNA]</scope>
    <source>
        <strain evidence="2">CGMCC 4.1469</strain>
    </source>
</reference>
<organism evidence="1 2">
    <name type="scientific">Prosthecobacter fluviatilis</name>
    <dbReference type="NCBI Taxonomy" id="445931"/>
    <lineage>
        <taxon>Bacteria</taxon>
        <taxon>Pseudomonadati</taxon>
        <taxon>Verrucomicrobiota</taxon>
        <taxon>Verrucomicrobiia</taxon>
        <taxon>Verrucomicrobiales</taxon>
        <taxon>Verrucomicrobiaceae</taxon>
        <taxon>Prosthecobacter</taxon>
    </lineage>
</organism>
<keyword evidence="2" id="KW-1185">Reference proteome</keyword>
<protein>
    <submittedName>
        <fullName evidence="1">Uncharacterized protein</fullName>
    </submittedName>
</protein>
<evidence type="ECO:0000313" key="1">
    <source>
        <dbReference type="EMBL" id="MFC5454637.1"/>
    </source>
</evidence>
<dbReference type="EMBL" id="JBHSMQ010000002">
    <property type="protein sequence ID" value="MFC5454637.1"/>
    <property type="molecule type" value="Genomic_DNA"/>
</dbReference>
<evidence type="ECO:0000313" key="2">
    <source>
        <dbReference type="Proteomes" id="UP001596052"/>
    </source>
</evidence>
<sequence>MTLQHDPQADSTVFSTLVEVELTDTDRSKKGSWKSETRLSMLSHEITRYMPELAALLAEGGRQKLLAAA</sequence>
<gene>
    <name evidence="1" type="ORF">ACFQDI_07235</name>
</gene>
<comment type="caution">
    <text evidence="1">The sequence shown here is derived from an EMBL/GenBank/DDBJ whole genome shotgun (WGS) entry which is preliminary data.</text>
</comment>
<proteinExistence type="predicted"/>
<dbReference type="RefSeq" id="WP_377164917.1">
    <property type="nucleotide sequence ID" value="NZ_JBHSMQ010000002.1"/>
</dbReference>
<name>A0ABW0KPJ4_9BACT</name>
<dbReference type="Proteomes" id="UP001596052">
    <property type="component" value="Unassembled WGS sequence"/>
</dbReference>
<accession>A0ABW0KPJ4</accession>